<dbReference type="InterPro" id="IPR055361">
    <property type="entry name" value="tRNA_methyltr_TrmB_bact"/>
</dbReference>
<proteinExistence type="inferred from homology"/>
<evidence type="ECO:0000256" key="5">
    <source>
        <dbReference type="ARBA" id="ARBA00022691"/>
    </source>
</evidence>
<dbReference type="Proteomes" id="UP001519273">
    <property type="component" value="Unassembled WGS sequence"/>
</dbReference>
<dbReference type="EC" id="2.1.1.33" evidence="7"/>
<dbReference type="PANTHER" id="PTHR23417:SF14">
    <property type="entry name" value="PENTACOTRIPEPTIDE-REPEAT REGION OF PRORP DOMAIN-CONTAINING PROTEIN"/>
    <property type="match status" value="1"/>
</dbReference>
<evidence type="ECO:0000256" key="6">
    <source>
        <dbReference type="ARBA" id="ARBA00022694"/>
    </source>
</evidence>
<keyword evidence="9" id="KW-1185">Reference proteome</keyword>
<dbReference type="InterPro" id="IPR003358">
    <property type="entry name" value="tRNA_(Gua-N-7)_MeTrfase_Trmb"/>
</dbReference>
<gene>
    <name evidence="7" type="primary">trmB</name>
    <name evidence="8" type="ORF">J2Z20_002382</name>
</gene>
<dbReference type="EMBL" id="JAGGKP010000005">
    <property type="protein sequence ID" value="MBP1937487.1"/>
    <property type="molecule type" value="Genomic_DNA"/>
</dbReference>
<dbReference type="NCBIfam" id="NF001080">
    <property type="entry name" value="PRK00121.2-2"/>
    <property type="match status" value="1"/>
</dbReference>
<evidence type="ECO:0000256" key="2">
    <source>
        <dbReference type="ARBA" id="ARBA00003015"/>
    </source>
</evidence>
<sequence length="237" mass="27784">MRLRGKKGIRENLEAQKDLVVLDPKQYKGRWAELFGNDRPIYVELGMGKGQFISGMSIKYPNINFIGIDMYDELIRRASEKARAVWNEQEEGVTPPNVKLALTNIEQIEEVFAPNEIERIFLNFSDPWPKARHARRRLTHPRFLARYKEILNERGEIHFKTDSQTLFEFSLNSFADFGLQMTNISLNLHRDGINEEHVMTEYESKFVGQGMNIHRCEVIVGEEALRNYEMSRLNKYK</sequence>
<dbReference type="Pfam" id="PF02390">
    <property type="entry name" value="Methyltransf_4"/>
    <property type="match status" value="1"/>
</dbReference>
<dbReference type="GO" id="GO:0008176">
    <property type="term" value="F:tRNA (guanine(46)-N7)-methyltransferase activity"/>
    <property type="evidence" value="ECO:0007669"/>
    <property type="project" value="UniProtKB-EC"/>
</dbReference>
<dbReference type="Gene3D" id="3.40.50.150">
    <property type="entry name" value="Vaccinia Virus protein VP39"/>
    <property type="match status" value="1"/>
</dbReference>
<feature type="binding site" evidence="7">
    <location>
        <position position="126"/>
    </location>
    <ligand>
        <name>S-adenosyl-L-methionine</name>
        <dbReference type="ChEBI" id="CHEBI:59789"/>
    </ligand>
</feature>
<dbReference type="HAMAP" id="MF_01057">
    <property type="entry name" value="tRNA_methyltr_TrmB"/>
    <property type="match status" value="1"/>
</dbReference>
<evidence type="ECO:0000256" key="1">
    <source>
        <dbReference type="ARBA" id="ARBA00000142"/>
    </source>
</evidence>
<dbReference type="SUPFAM" id="SSF53335">
    <property type="entry name" value="S-adenosyl-L-methionine-dependent methyltransferases"/>
    <property type="match status" value="1"/>
</dbReference>
<keyword evidence="5 7" id="KW-0949">S-adenosyl-L-methionine</keyword>
<reference evidence="8 9" key="1">
    <citation type="submission" date="2021-03" db="EMBL/GenBank/DDBJ databases">
        <title>Genomic Encyclopedia of Type Strains, Phase IV (KMG-IV): sequencing the most valuable type-strain genomes for metagenomic binning, comparative biology and taxonomic classification.</title>
        <authorList>
            <person name="Goeker M."/>
        </authorList>
    </citation>
    <scope>NUCLEOTIDE SEQUENCE [LARGE SCALE GENOMIC DNA]</scope>
    <source>
        <strain evidence="8 9">DSM 23491</strain>
    </source>
</reference>
<dbReference type="InterPro" id="IPR029063">
    <property type="entry name" value="SAM-dependent_MTases_sf"/>
</dbReference>
<organism evidence="8 9">
    <name type="scientific">Paenibacillus sediminis</name>
    <dbReference type="NCBI Taxonomy" id="664909"/>
    <lineage>
        <taxon>Bacteria</taxon>
        <taxon>Bacillati</taxon>
        <taxon>Bacillota</taxon>
        <taxon>Bacilli</taxon>
        <taxon>Bacillales</taxon>
        <taxon>Paenibacillaceae</taxon>
        <taxon>Paenibacillus</taxon>
    </lineage>
</organism>
<comment type="pathway">
    <text evidence="7">tRNA modification; N(7)-methylguanine-tRNA biosynthesis.</text>
</comment>
<name>A0ABS4H4M9_9BACL</name>
<evidence type="ECO:0000256" key="3">
    <source>
        <dbReference type="ARBA" id="ARBA00022603"/>
    </source>
</evidence>
<comment type="caution">
    <text evidence="8">The sequence shown here is derived from an EMBL/GenBank/DDBJ whole genome shotgun (WGS) entry which is preliminary data.</text>
</comment>
<dbReference type="PANTHER" id="PTHR23417">
    <property type="entry name" value="3-DEOXY-D-MANNO-OCTULOSONIC-ACID TRANSFERASE/TRNA GUANINE-N 7 - -METHYLTRANSFERASE"/>
    <property type="match status" value="1"/>
</dbReference>
<feature type="binding site" evidence="7">
    <location>
        <position position="162"/>
    </location>
    <ligand>
        <name>substrate</name>
    </ligand>
</feature>
<dbReference type="PROSITE" id="PS51625">
    <property type="entry name" value="SAM_MT_TRMB"/>
    <property type="match status" value="1"/>
</dbReference>
<comment type="similarity">
    <text evidence="7">Belongs to the class I-like SAM-binding methyltransferase superfamily. TrmB family.</text>
</comment>
<feature type="binding site" evidence="7">
    <location>
        <position position="69"/>
    </location>
    <ligand>
        <name>S-adenosyl-L-methionine</name>
        <dbReference type="ChEBI" id="CHEBI:59789"/>
    </ligand>
</feature>
<dbReference type="NCBIfam" id="TIGR00091">
    <property type="entry name" value="tRNA (guanosine(46)-N7)-methyltransferase TrmB"/>
    <property type="match status" value="1"/>
</dbReference>
<keyword evidence="6 7" id="KW-0819">tRNA processing</keyword>
<protein>
    <recommendedName>
        <fullName evidence="7">tRNA (guanine-N(7)-)-methyltransferase</fullName>
        <ecNumber evidence="7">2.1.1.33</ecNumber>
    </recommendedName>
    <alternativeName>
        <fullName evidence="7">tRNA (guanine(46)-N(7))-methyltransferase</fullName>
    </alternativeName>
    <alternativeName>
        <fullName evidence="7">tRNA(m7G46)-methyltransferase</fullName>
    </alternativeName>
</protein>
<keyword evidence="3 7" id="KW-0489">Methyltransferase</keyword>
<evidence type="ECO:0000313" key="9">
    <source>
        <dbReference type="Proteomes" id="UP001519273"/>
    </source>
</evidence>
<feature type="binding site" evidence="7">
    <location>
        <position position="130"/>
    </location>
    <ligand>
        <name>substrate</name>
    </ligand>
</feature>
<comment type="catalytic activity">
    <reaction evidence="1 7">
        <text>guanosine(46) in tRNA + S-adenosyl-L-methionine = N(7)-methylguanosine(46) in tRNA + S-adenosyl-L-homocysteine</text>
        <dbReference type="Rhea" id="RHEA:42708"/>
        <dbReference type="Rhea" id="RHEA-COMP:10188"/>
        <dbReference type="Rhea" id="RHEA-COMP:10189"/>
        <dbReference type="ChEBI" id="CHEBI:57856"/>
        <dbReference type="ChEBI" id="CHEBI:59789"/>
        <dbReference type="ChEBI" id="CHEBI:74269"/>
        <dbReference type="ChEBI" id="CHEBI:74480"/>
        <dbReference type="EC" id="2.1.1.33"/>
    </reaction>
</comment>
<evidence type="ECO:0000313" key="8">
    <source>
        <dbReference type="EMBL" id="MBP1937487.1"/>
    </source>
</evidence>
<evidence type="ECO:0000256" key="4">
    <source>
        <dbReference type="ARBA" id="ARBA00022679"/>
    </source>
</evidence>
<dbReference type="RefSeq" id="WP_209850101.1">
    <property type="nucleotide sequence ID" value="NZ_CBCRVE010000005.1"/>
</dbReference>
<feature type="binding site" evidence="7">
    <location>
        <position position="44"/>
    </location>
    <ligand>
        <name>S-adenosyl-L-methionine</name>
        <dbReference type="ChEBI" id="CHEBI:59789"/>
    </ligand>
</feature>
<feature type="binding site" evidence="7">
    <location>
        <position position="104"/>
    </location>
    <ligand>
        <name>S-adenosyl-L-methionine</name>
        <dbReference type="ChEBI" id="CHEBI:59789"/>
    </ligand>
</feature>
<evidence type="ECO:0000256" key="7">
    <source>
        <dbReference type="HAMAP-Rule" id="MF_01057"/>
    </source>
</evidence>
<accession>A0ABS4H4M9</accession>
<comment type="function">
    <text evidence="2 7">Catalyzes the formation of N(7)-methylguanine at position 46 (m7G46) in tRNA.</text>
</comment>
<comment type="caution">
    <text evidence="7">Lacks conserved residue(s) required for the propagation of feature annotation.</text>
</comment>
<keyword evidence="4 7" id="KW-0808">Transferase</keyword>
<feature type="binding site" evidence="7">
    <location>
        <begin position="200"/>
        <end position="203"/>
    </location>
    <ligand>
        <name>substrate</name>
    </ligand>
</feature>